<feature type="domain" description="BIG2" evidence="2">
    <location>
        <begin position="456"/>
        <end position="530"/>
    </location>
</feature>
<dbReference type="OrthoDB" id="8807767at2"/>
<dbReference type="Proteomes" id="UP000295182">
    <property type="component" value="Unassembled WGS sequence"/>
</dbReference>
<feature type="domain" description="BIG2" evidence="2">
    <location>
        <begin position="369"/>
        <end position="445"/>
    </location>
</feature>
<dbReference type="AlphaFoldDB" id="A0A4V2SJG1"/>
<dbReference type="PROSITE" id="PS51257">
    <property type="entry name" value="PROKAR_LIPOPROTEIN"/>
    <property type="match status" value="1"/>
</dbReference>
<reference evidence="3 4" key="1">
    <citation type="submission" date="2019-03" db="EMBL/GenBank/DDBJ databases">
        <title>Genomic Encyclopedia of Type Strains, Phase IV (KMG-IV): sequencing the most valuable type-strain genomes for metagenomic binning, comparative biology and taxonomic classification.</title>
        <authorList>
            <person name="Goeker M."/>
        </authorList>
    </citation>
    <scope>NUCLEOTIDE SEQUENCE [LARGE SCALE GENOMIC DNA]</scope>
    <source>
        <strain evidence="3 4">DSM 1837</strain>
    </source>
</reference>
<evidence type="ECO:0000259" key="2">
    <source>
        <dbReference type="SMART" id="SM00635"/>
    </source>
</evidence>
<protein>
    <submittedName>
        <fullName evidence="3">Putative type II/III system pilus formation protein</fullName>
    </submittedName>
</protein>
<proteinExistence type="predicted"/>
<evidence type="ECO:0000313" key="3">
    <source>
        <dbReference type="EMBL" id="TCP14946.1"/>
    </source>
</evidence>
<evidence type="ECO:0000256" key="1">
    <source>
        <dbReference type="SAM" id="SignalP"/>
    </source>
</evidence>
<feature type="signal peptide" evidence="1">
    <location>
        <begin position="1"/>
        <end position="18"/>
    </location>
</feature>
<organism evidence="3 4">
    <name type="scientific">Simplicispira metamorpha</name>
    <dbReference type="NCBI Taxonomy" id="80881"/>
    <lineage>
        <taxon>Bacteria</taxon>
        <taxon>Pseudomonadati</taxon>
        <taxon>Pseudomonadota</taxon>
        <taxon>Betaproteobacteria</taxon>
        <taxon>Burkholderiales</taxon>
        <taxon>Comamonadaceae</taxon>
        <taxon>Simplicispira</taxon>
    </lineage>
</organism>
<gene>
    <name evidence="3" type="ORF">EV674_1276</name>
</gene>
<keyword evidence="1" id="KW-0732">Signal</keyword>
<comment type="caution">
    <text evidence="3">The sequence shown here is derived from an EMBL/GenBank/DDBJ whole genome shotgun (WGS) entry which is preliminary data.</text>
</comment>
<dbReference type="Gene3D" id="2.60.40.1080">
    <property type="match status" value="1"/>
</dbReference>
<feature type="chain" id="PRO_5020185791" evidence="1">
    <location>
        <begin position="19"/>
        <end position="817"/>
    </location>
</feature>
<sequence>MQKIFRVLMLMLTTALLACGGGGGSSGGNPNQSTLVTTAGSEVILPVGAARSYQISGGIPPYRIGNTDQAIAIGQITDNTLTIGTVSAGATKINVLDNSGATISIEVKVGSSIPLYTTAPSELTVGVGPDVARTFWVGGGGAPYTVEGGDSNVALVQMLGATQWRVTGVAIGSTTIKIRDAAGEEISIDLEVGSPELRISPDTLAMPVGLDAVAKISGGQPPYRVAGGIPAAITATIVGDELRIKGNLASKLDVTVADSAGKTVKVEVEINTATTSIRLSPSAVSISESDTQPIQFGIFGAVGATCVFTSDPSFLLPRVPGCATRNTVTLDTGTRGSRCVNGTTVVALTVVDENKSVGTAEITIVDNGSCGNLTLLPATAQVRVGATMQLAIAGGSGQYIVSSDNPAVATATASGVVMVVTAGSRTGSAIITLRDQSDTSKVVTLPVTVVTDTTPGVPALVASPQSLNLGSGASADVLLSGGSGKFDYAVSNSAVATAVLAGNKMTVTAGATTGAATVTVRDQADATRTVVIPVTVTAGTAPVKPMTASPSAATGSVQETLQFLLQNGTAPYSVVVSNPSVASVTLPVVANLINVKLLQAGQTTLVVTDANSQTLNIEVTANQTQQASLRFAPSAFEIGEDSLLPVTLTVFGGTPPYRAVTSDLTLSGVQVNSNEYTVGLGTQGNRCINPVDSSGKYIPSGSYPVTLTVIDSGGAFATSVMTIRDNGSGMPGVCPTGSVFTTTAGPATSVLLGSSRTYSISGGTQPYTVASSNPAVAAAALSSQNGFSITGLTVGNATVTIRDAAAGTVTIAVTVSP</sequence>
<dbReference type="SUPFAM" id="SSF49373">
    <property type="entry name" value="Invasin/intimin cell-adhesion fragments"/>
    <property type="match status" value="1"/>
</dbReference>
<keyword evidence="4" id="KW-1185">Reference proteome</keyword>
<accession>A0A4V2SJG1</accession>
<dbReference type="RefSeq" id="WP_119014041.1">
    <property type="nucleotide sequence ID" value="NZ_QXNC01000026.1"/>
</dbReference>
<dbReference type="EMBL" id="SLXH01000027">
    <property type="protein sequence ID" value="TCP14946.1"/>
    <property type="molecule type" value="Genomic_DNA"/>
</dbReference>
<evidence type="ECO:0000313" key="4">
    <source>
        <dbReference type="Proteomes" id="UP000295182"/>
    </source>
</evidence>
<name>A0A4V2SJG1_9BURK</name>
<dbReference type="InterPro" id="IPR008964">
    <property type="entry name" value="Invasin/intimin_cell_adhesion"/>
</dbReference>
<dbReference type="InterPro" id="IPR003343">
    <property type="entry name" value="Big_2"/>
</dbReference>
<dbReference type="SMART" id="SM00635">
    <property type="entry name" value="BID_2"/>
    <property type="match status" value="2"/>
</dbReference>
<dbReference type="Pfam" id="PF26182">
    <property type="entry name" value="Ig_NUP210_5th"/>
    <property type="match status" value="2"/>
</dbReference>